<dbReference type="AlphaFoldDB" id="A0AB39HQJ5"/>
<protein>
    <submittedName>
        <fullName evidence="2">DnaA N-terminal domain-containing protein</fullName>
    </submittedName>
</protein>
<organism evidence="2">
    <name type="scientific">Ornithinibacillus sp. 4-3</name>
    <dbReference type="NCBI Taxonomy" id="3231488"/>
    <lineage>
        <taxon>Bacteria</taxon>
        <taxon>Bacillati</taxon>
        <taxon>Bacillota</taxon>
        <taxon>Bacilli</taxon>
        <taxon>Bacillales</taxon>
        <taxon>Bacillaceae</taxon>
        <taxon>Ornithinibacillus</taxon>
    </lineage>
</organism>
<gene>
    <name evidence="2" type="ORF">AB4Y30_13765</name>
</gene>
<evidence type="ECO:0000313" key="2">
    <source>
        <dbReference type="EMBL" id="XDK32068.1"/>
    </source>
</evidence>
<dbReference type="InterPro" id="IPR024633">
    <property type="entry name" value="DnaA_N_dom"/>
</dbReference>
<evidence type="ECO:0000259" key="1">
    <source>
        <dbReference type="Pfam" id="PF11638"/>
    </source>
</evidence>
<dbReference type="InterPro" id="IPR038454">
    <property type="entry name" value="DnaA_N_sf"/>
</dbReference>
<proteinExistence type="predicted"/>
<dbReference type="Gene3D" id="3.30.300.180">
    <property type="match status" value="1"/>
</dbReference>
<dbReference type="RefSeq" id="WP_368652790.1">
    <property type="nucleotide sequence ID" value="NZ_CP162599.1"/>
</dbReference>
<dbReference type="Pfam" id="PF11638">
    <property type="entry name" value="DnaA_N"/>
    <property type="match status" value="1"/>
</dbReference>
<reference evidence="2" key="1">
    <citation type="submission" date="2024-07" db="EMBL/GenBank/DDBJ databases">
        <title>Halotolerant mesophilic bacterium Ornithinibacillus sp. 4-3, sp. nov., isolated from soil.</title>
        <authorList>
            <person name="Sidarenka A.V."/>
            <person name="Guliayeva D.E."/>
            <person name="Leanovich S.I."/>
            <person name="Hileuskaya K.S."/>
            <person name="Akhremchuk A.E."/>
            <person name="Sikolenko M.A."/>
            <person name="Valentovich L.N."/>
        </authorList>
    </citation>
    <scope>NUCLEOTIDE SEQUENCE</scope>
    <source>
        <strain evidence="2">4-3</strain>
    </source>
</reference>
<dbReference type="EMBL" id="CP162599">
    <property type="protein sequence ID" value="XDK32068.1"/>
    <property type="molecule type" value="Genomic_DNA"/>
</dbReference>
<sequence>MNHPVLDTTSQNLWRKIVKEISLRIPKSSFNTWIAPAVGELKEENILVITADSAFSRDWLEGKYKLLFYDVLLGLTGVKFEIEIIYDVQETSYVESNIDKEEALAYMLLASKQVDLSTDQTKELYLTMLSLFQTHTPLEAKLEANKLN</sequence>
<accession>A0AB39HQJ5</accession>
<name>A0AB39HQJ5_9BACI</name>
<feature type="domain" description="DnaA N-terminal" evidence="1">
    <location>
        <begin position="11"/>
        <end position="65"/>
    </location>
</feature>